<evidence type="ECO:0000256" key="1">
    <source>
        <dbReference type="ARBA" id="ARBA00022737"/>
    </source>
</evidence>
<dbReference type="PANTHER" id="PTHR24123:SF33">
    <property type="entry name" value="PROTEIN HOS4"/>
    <property type="match status" value="1"/>
</dbReference>
<keyword evidence="4" id="KW-1185">Reference proteome</keyword>
<dbReference type="Gene3D" id="1.25.40.20">
    <property type="entry name" value="Ankyrin repeat-containing domain"/>
    <property type="match status" value="2"/>
</dbReference>
<proteinExistence type="predicted"/>
<evidence type="ECO:0000313" key="4">
    <source>
        <dbReference type="Proteomes" id="UP000193642"/>
    </source>
</evidence>
<dbReference type="InterPro" id="IPR036770">
    <property type="entry name" value="Ankyrin_rpt-contain_sf"/>
</dbReference>
<protein>
    <recommendedName>
        <fullName evidence="5">Ankyrin</fullName>
    </recommendedName>
</protein>
<keyword evidence="1" id="KW-0677">Repeat</keyword>
<dbReference type="AlphaFoldDB" id="A0A1Y2C3A6"/>
<dbReference type="PANTHER" id="PTHR24123">
    <property type="entry name" value="ANKYRIN REPEAT-CONTAINING"/>
    <property type="match status" value="1"/>
</dbReference>
<gene>
    <name evidence="3" type="ORF">BCR33DRAFT_739570</name>
</gene>
<dbReference type="SUPFAM" id="SSF48403">
    <property type="entry name" value="Ankyrin repeat"/>
    <property type="match status" value="1"/>
</dbReference>
<sequence length="316" mass="34971">MTLQSGLNYLNLLCIYGVHEELQSWILVPHIDPSVDKSLALFFGVENGHFEVVNVLLSDGRVNPNDCNALSRASKKGRLDIVERILEDPRTDPSLDNNAALLSAGHGHYKHILERLLLDPRINVTRDNNRLFIDSCASQYLLLIEYLLAAGRADPATQDNKALKHAIRHHHINVIRTLLADSRIDPNFENQAIFSMAASAVVIQIFLQDPRMTLLPERASIFVQAINNKRSDIVQLLLKDGRINPCAEDLAALVSAVPGWVYPVRGFFCDVQPRAVFPITAQGPELRVLGSSQIASSVPESQPSGVQPKTQTTILV</sequence>
<evidence type="ECO:0000256" key="2">
    <source>
        <dbReference type="ARBA" id="ARBA00023043"/>
    </source>
</evidence>
<dbReference type="InterPro" id="IPR002110">
    <property type="entry name" value="Ankyrin_rpt"/>
</dbReference>
<evidence type="ECO:0008006" key="5">
    <source>
        <dbReference type="Google" id="ProtNLM"/>
    </source>
</evidence>
<reference evidence="3 4" key="1">
    <citation type="submission" date="2016-07" db="EMBL/GenBank/DDBJ databases">
        <title>Pervasive Adenine N6-methylation of Active Genes in Fungi.</title>
        <authorList>
            <consortium name="DOE Joint Genome Institute"/>
            <person name="Mondo S.J."/>
            <person name="Dannebaum R.O."/>
            <person name="Kuo R.C."/>
            <person name="Labutti K."/>
            <person name="Haridas S."/>
            <person name="Kuo A."/>
            <person name="Salamov A."/>
            <person name="Ahrendt S.R."/>
            <person name="Lipzen A."/>
            <person name="Sullivan W."/>
            <person name="Andreopoulos W.B."/>
            <person name="Clum A."/>
            <person name="Lindquist E."/>
            <person name="Daum C."/>
            <person name="Ramamoorthy G.K."/>
            <person name="Gryganskyi A."/>
            <person name="Culley D."/>
            <person name="Magnuson J.K."/>
            <person name="James T.Y."/>
            <person name="O'Malley M.A."/>
            <person name="Stajich J.E."/>
            <person name="Spatafora J.W."/>
            <person name="Visel A."/>
            <person name="Grigoriev I.V."/>
        </authorList>
    </citation>
    <scope>NUCLEOTIDE SEQUENCE [LARGE SCALE GENOMIC DNA]</scope>
    <source>
        <strain evidence="3 4">JEL800</strain>
    </source>
</reference>
<dbReference type="SMART" id="SM00248">
    <property type="entry name" value="ANK"/>
    <property type="match status" value="4"/>
</dbReference>
<keyword evidence="2" id="KW-0040">ANK repeat</keyword>
<dbReference type="Proteomes" id="UP000193642">
    <property type="component" value="Unassembled WGS sequence"/>
</dbReference>
<comment type="caution">
    <text evidence="3">The sequence shown here is derived from an EMBL/GenBank/DDBJ whole genome shotgun (WGS) entry which is preliminary data.</text>
</comment>
<dbReference type="EMBL" id="MCGO01000031">
    <property type="protein sequence ID" value="ORY41533.1"/>
    <property type="molecule type" value="Genomic_DNA"/>
</dbReference>
<evidence type="ECO:0000313" key="3">
    <source>
        <dbReference type="EMBL" id="ORY41533.1"/>
    </source>
</evidence>
<organism evidence="3 4">
    <name type="scientific">Rhizoclosmatium globosum</name>
    <dbReference type="NCBI Taxonomy" id="329046"/>
    <lineage>
        <taxon>Eukaryota</taxon>
        <taxon>Fungi</taxon>
        <taxon>Fungi incertae sedis</taxon>
        <taxon>Chytridiomycota</taxon>
        <taxon>Chytridiomycota incertae sedis</taxon>
        <taxon>Chytridiomycetes</taxon>
        <taxon>Chytridiales</taxon>
        <taxon>Chytriomycetaceae</taxon>
        <taxon>Rhizoclosmatium</taxon>
    </lineage>
</organism>
<accession>A0A1Y2C3A6</accession>
<dbReference type="STRING" id="329046.A0A1Y2C3A6"/>
<dbReference type="Pfam" id="PF12796">
    <property type="entry name" value="Ank_2"/>
    <property type="match status" value="1"/>
</dbReference>
<name>A0A1Y2C3A6_9FUNG</name>
<dbReference type="InterPro" id="IPR051165">
    <property type="entry name" value="Multifunctional_ANK_Repeat"/>
</dbReference>
<dbReference type="OrthoDB" id="76098at2759"/>